<name>A0A1I6ZFZ4_9ACTN</name>
<keyword evidence="2" id="KW-1185">Reference proteome</keyword>
<accession>A0A1I6ZFZ4</accession>
<proteinExistence type="predicted"/>
<reference evidence="2" key="1">
    <citation type="submission" date="2016-10" db="EMBL/GenBank/DDBJ databases">
        <authorList>
            <person name="Varghese N."/>
            <person name="Submissions S."/>
        </authorList>
    </citation>
    <scope>NUCLEOTIDE SEQUENCE [LARGE SCALE GENOMIC DNA]</scope>
    <source>
        <strain evidence="2">DSM 45501</strain>
    </source>
</reference>
<dbReference type="InterPro" id="IPR025680">
    <property type="entry name" value="DddI"/>
</dbReference>
<dbReference type="AlphaFoldDB" id="A0A1I6ZFZ4"/>
<sequence>MILNASIANKEFQSAEQAEALIEQLLYTDHSSWESRLYVTETFIGPDEVDEDWLPPPPPHEVTLAVDPEAGYGAIRWIGITVEDTGPYVTHNSEAEPEVELLTDGGTPHYFPRSAALPLSDIRNALLEFASNGKRPECVQWQSFDKF</sequence>
<protein>
    <submittedName>
        <fullName evidence="1">Immunity protein Imm1</fullName>
    </submittedName>
</protein>
<organism evidence="1 2">
    <name type="scientific">Actinopolyspora righensis</name>
    <dbReference type="NCBI Taxonomy" id="995060"/>
    <lineage>
        <taxon>Bacteria</taxon>
        <taxon>Bacillati</taxon>
        <taxon>Actinomycetota</taxon>
        <taxon>Actinomycetes</taxon>
        <taxon>Actinopolysporales</taxon>
        <taxon>Actinopolysporaceae</taxon>
        <taxon>Actinopolyspora</taxon>
        <taxon>Actinopolyspora alba group</taxon>
    </lineage>
</organism>
<evidence type="ECO:0000313" key="1">
    <source>
        <dbReference type="EMBL" id="SFT61525.1"/>
    </source>
</evidence>
<dbReference type="EMBL" id="FPAT01000004">
    <property type="protein sequence ID" value="SFT61525.1"/>
    <property type="molecule type" value="Genomic_DNA"/>
</dbReference>
<gene>
    <name evidence="1" type="ORF">SAMN04487904_104309</name>
</gene>
<dbReference type="Proteomes" id="UP000199165">
    <property type="component" value="Unassembled WGS sequence"/>
</dbReference>
<evidence type="ECO:0000313" key="2">
    <source>
        <dbReference type="Proteomes" id="UP000199165"/>
    </source>
</evidence>
<dbReference type="Pfam" id="PF14430">
    <property type="entry name" value="Imm1"/>
    <property type="match status" value="1"/>
</dbReference>
<dbReference type="RefSeq" id="WP_092976992.1">
    <property type="nucleotide sequence ID" value="NZ_FPAT01000004.1"/>
</dbReference>